<comment type="caution">
    <text evidence="2">The sequence shown here is derived from an EMBL/GenBank/DDBJ whole genome shotgun (WGS) entry which is preliminary data.</text>
</comment>
<dbReference type="AlphaFoldDB" id="A0A7C4QHH2"/>
<dbReference type="InterPro" id="IPR046461">
    <property type="entry name" value="TerL_ATPase"/>
</dbReference>
<organism evidence="2">
    <name type="scientific">Schlesneria paludicola</name>
    <dbReference type="NCBI Taxonomy" id="360056"/>
    <lineage>
        <taxon>Bacteria</taxon>
        <taxon>Pseudomonadati</taxon>
        <taxon>Planctomycetota</taxon>
        <taxon>Planctomycetia</taxon>
        <taxon>Planctomycetales</taxon>
        <taxon>Planctomycetaceae</taxon>
        <taxon>Schlesneria</taxon>
    </lineage>
</organism>
<gene>
    <name evidence="2" type="ORF">ENS64_06610</name>
</gene>
<protein>
    <submittedName>
        <fullName evidence="2">Terminase</fullName>
    </submittedName>
</protein>
<evidence type="ECO:0000313" key="2">
    <source>
        <dbReference type="EMBL" id="HGT38921.1"/>
    </source>
</evidence>
<proteinExistence type="predicted"/>
<dbReference type="Pfam" id="PF03354">
    <property type="entry name" value="TerL_ATPase"/>
    <property type="match status" value="1"/>
</dbReference>
<sequence>MTPWQERDFAALDDAWRLLAGRLSTADLGGNFSTPVLRRAYLERPRGHSKTTDMAIQVAWILQNARGKVRGLAAAADQDQARLLHAAVADLIRGNAALCPDLAVQQNRIQHRRTGSRLDVISSDVNSSWGQLPDFIICDELCHWPRADLWYSLCSSAAKKPRCVLAVLTNAGVGAGWQWAVRETARTSAEWYFASLSGPQAPWISAAALAEQRRLLPPSVYARLWENVWQPGDGCFVSLAEAEACRDPGLVRKERGRPGTRYFAAVDYAEKHDRTVGVVLHREGDVLVVDRMDVAVPAAGRPVPVSWVEDWITRTAEQFAPVRFVVDEYQLVGVIQRLSTCCEIVRFDFAAGRGHHALALTLRHLIVHRKLRWYAGCGQLPEVSERDDLETELAALLLRETGHGRLRIAHRLEAGCHDDRAFALGAACCEALRAAADLEWLAITPPNSDGDFRWP</sequence>
<reference evidence="2" key="1">
    <citation type="journal article" date="2020" name="mSystems">
        <title>Genome- and Community-Level Interaction Insights into Carbon Utilization and Element Cycling Functions of Hydrothermarchaeota in Hydrothermal Sediment.</title>
        <authorList>
            <person name="Zhou Z."/>
            <person name="Liu Y."/>
            <person name="Xu W."/>
            <person name="Pan J."/>
            <person name="Luo Z.H."/>
            <person name="Li M."/>
        </authorList>
    </citation>
    <scope>NUCLEOTIDE SEQUENCE [LARGE SCALE GENOMIC DNA]</scope>
    <source>
        <strain evidence="2">SpSt-508</strain>
    </source>
</reference>
<dbReference type="Gene3D" id="3.30.420.240">
    <property type="match status" value="1"/>
</dbReference>
<dbReference type="InterPro" id="IPR027417">
    <property type="entry name" value="P-loop_NTPase"/>
</dbReference>
<dbReference type="EMBL" id="DSVQ01000012">
    <property type="protein sequence ID" value="HGT38921.1"/>
    <property type="molecule type" value="Genomic_DNA"/>
</dbReference>
<feature type="domain" description="Terminase large subunit-like ATPase" evidence="1">
    <location>
        <begin position="38"/>
        <end position="173"/>
    </location>
</feature>
<accession>A0A7C4QHH2</accession>
<name>A0A7C4QHH2_9PLAN</name>
<dbReference type="Gene3D" id="3.40.50.300">
    <property type="entry name" value="P-loop containing nucleotide triphosphate hydrolases"/>
    <property type="match status" value="1"/>
</dbReference>
<evidence type="ECO:0000259" key="1">
    <source>
        <dbReference type="Pfam" id="PF03354"/>
    </source>
</evidence>